<evidence type="ECO:0000256" key="1">
    <source>
        <dbReference type="ARBA" id="ARBA00001974"/>
    </source>
</evidence>
<dbReference type="SUPFAM" id="SSF51971">
    <property type="entry name" value="Nucleotide-binding domain"/>
    <property type="match status" value="1"/>
</dbReference>
<proteinExistence type="predicted"/>
<protein>
    <submittedName>
        <fullName evidence="7">Putative ferredoxin/ferredoxin--NADP reductase</fullName>
    </submittedName>
</protein>
<evidence type="ECO:0000256" key="4">
    <source>
        <dbReference type="ARBA" id="ARBA00022857"/>
    </source>
</evidence>
<dbReference type="InterPro" id="IPR036188">
    <property type="entry name" value="FAD/NAD-bd_sf"/>
</dbReference>
<name>A0A2U9PIG4_MYCSE</name>
<dbReference type="Gene3D" id="3.50.50.60">
    <property type="entry name" value="FAD/NAD(P)-binding domain"/>
    <property type="match status" value="1"/>
</dbReference>
<dbReference type="EMBL" id="CP027541">
    <property type="protein sequence ID" value="AWT51526.1"/>
    <property type="molecule type" value="Genomic_DNA"/>
</dbReference>
<keyword evidence="5" id="KW-0560">Oxidoreductase</keyword>
<dbReference type="Gene3D" id="3.40.50.720">
    <property type="entry name" value="NAD(P)-binding Rossmann-like Domain"/>
    <property type="match status" value="1"/>
</dbReference>
<sequence>MYDATLVAAPKTAGEPPGNTSGAPHSDGMTETARPTIAIVGSGPSGCYAGQFLAKRWPGAEITIFESLPVPYGLIRYGVAADHQGAKGVVRQFDRMFTTGGVRFVGNVSVGRDIDFHQLAAGFDIVVLATGLPEDRSLDIPQEPGSRVIGAGALLRTLNGFPARCLPCDETGTHAPLGQRVGVVGMGNVAVDVVRLLSKGADGFIGSDINDDILGQLRPTAPLTIDVVGRSAAAEAKCDAAMLREVVLLDNVDIEVTGLTDSDQGPIAELMRPYASQADLAADVNTLSAPQRTRVRLHFGVTPEVIECGDGHTLLRARRGHGERMEFAVDSLITAVGFTCGRTDDRSCPSPAWSGPHVYRVGWLRRGPKGTIPENRKDAQQVVDAIVSDVASGRIALGRPGFDAVAQRIDGQAVNFAGWQRIEMHERQSAHPDRCRRKIVDIDTMLTIATSVEKSITTT</sequence>
<keyword evidence="2" id="KW-0285">Flavoprotein</keyword>
<evidence type="ECO:0000256" key="3">
    <source>
        <dbReference type="ARBA" id="ARBA00022827"/>
    </source>
</evidence>
<dbReference type="GO" id="GO:0016491">
    <property type="term" value="F:oxidoreductase activity"/>
    <property type="evidence" value="ECO:0007669"/>
    <property type="project" value="UniProtKB-KW"/>
</dbReference>
<accession>A0A2U9PIG4</accession>
<evidence type="ECO:0000256" key="6">
    <source>
        <dbReference type="SAM" id="MobiDB-lite"/>
    </source>
</evidence>
<evidence type="ECO:0000313" key="8">
    <source>
        <dbReference type="Proteomes" id="UP000011200"/>
    </source>
</evidence>
<feature type="region of interest" description="Disordered" evidence="6">
    <location>
        <begin position="1"/>
        <end position="30"/>
    </location>
</feature>
<evidence type="ECO:0000256" key="2">
    <source>
        <dbReference type="ARBA" id="ARBA00022630"/>
    </source>
</evidence>
<dbReference type="PRINTS" id="PR00419">
    <property type="entry name" value="ADXRDTASE"/>
</dbReference>
<dbReference type="PANTHER" id="PTHR48467">
    <property type="entry name" value="GLUTAMATE SYNTHASE 1 [NADH], CHLOROPLASTIC-LIKE"/>
    <property type="match status" value="1"/>
</dbReference>
<dbReference type="AlphaFoldDB" id="A0A2U9PIG4"/>
<dbReference type="RefSeq" id="WP_003891874.1">
    <property type="nucleotide sequence ID" value="NZ_CP027541.1"/>
</dbReference>
<evidence type="ECO:0000313" key="7">
    <source>
        <dbReference type="EMBL" id="AWT51526.1"/>
    </source>
</evidence>
<dbReference type="PANTHER" id="PTHR48467:SF1">
    <property type="entry name" value="GLUTAMATE SYNTHASE 1 [NADH], CHLOROPLASTIC-LIKE"/>
    <property type="match status" value="1"/>
</dbReference>
<reference evidence="7 8" key="1">
    <citation type="journal article" date="2013" name="Genome Announc.">
        <title>Draft genome sequence of MKD8, a conjugal recipient Mycobacterium smegmatis strain.</title>
        <authorList>
            <person name="Gray T.A."/>
            <person name="Palumbo M.J."/>
            <person name="Derbyshire K.M."/>
        </authorList>
    </citation>
    <scope>NUCLEOTIDE SEQUENCE [LARGE SCALE GENOMIC DNA]</scope>
    <source>
        <strain evidence="7 8">MKD8</strain>
    </source>
</reference>
<keyword evidence="4" id="KW-0521">NADP</keyword>
<gene>
    <name evidence="7" type="ORF">D806_005330</name>
</gene>
<comment type="cofactor">
    <cofactor evidence="1">
        <name>FAD</name>
        <dbReference type="ChEBI" id="CHEBI:57692"/>
    </cofactor>
</comment>
<reference evidence="8" key="2">
    <citation type="submission" date="2018-03" db="EMBL/GenBank/DDBJ databases">
        <authorList>
            <person name="Derbyshire K."/>
            <person name="Gray T.A."/>
            <person name="Champion M."/>
        </authorList>
    </citation>
    <scope>NUCLEOTIDE SEQUENCE [LARGE SCALE GENOMIC DNA]</scope>
    <source>
        <strain evidence="8">MKD8</strain>
    </source>
</reference>
<dbReference type="InterPro" id="IPR055275">
    <property type="entry name" value="Ferredox_Rdtase"/>
</dbReference>
<dbReference type="Pfam" id="PF13450">
    <property type="entry name" value="NAD_binding_8"/>
    <property type="match status" value="1"/>
</dbReference>
<dbReference type="Proteomes" id="UP000011200">
    <property type="component" value="Chromosome"/>
</dbReference>
<keyword evidence="3" id="KW-0274">FAD</keyword>
<evidence type="ECO:0000256" key="5">
    <source>
        <dbReference type="ARBA" id="ARBA00023002"/>
    </source>
</evidence>
<organism evidence="7 8">
    <name type="scientific">Mycolicibacterium smegmatis (strain MKD8)</name>
    <name type="common">Mycobacterium smegmatis</name>
    <dbReference type="NCBI Taxonomy" id="1214915"/>
    <lineage>
        <taxon>Bacteria</taxon>
        <taxon>Bacillati</taxon>
        <taxon>Actinomycetota</taxon>
        <taxon>Actinomycetes</taxon>
        <taxon>Mycobacteriales</taxon>
        <taxon>Mycobacteriaceae</taxon>
        <taxon>Mycolicibacterium</taxon>
    </lineage>
</organism>